<evidence type="ECO:0000313" key="13">
    <source>
        <dbReference type="Proteomes" id="UP001595912"/>
    </source>
</evidence>
<evidence type="ECO:0000256" key="6">
    <source>
        <dbReference type="ARBA" id="ARBA00022692"/>
    </source>
</evidence>
<keyword evidence="3" id="KW-0813">Transport</keyword>
<evidence type="ECO:0000256" key="8">
    <source>
        <dbReference type="ARBA" id="ARBA00023136"/>
    </source>
</evidence>
<keyword evidence="7 11" id="KW-1133">Transmembrane helix</keyword>
<evidence type="ECO:0000256" key="9">
    <source>
        <dbReference type="ARBA" id="ARBA00025439"/>
    </source>
</evidence>
<keyword evidence="6 11" id="KW-0812">Transmembrane</keyword>
<dbReference type="PANTHER" id="PTHR32196:SF29">
    <property type="entry name" value="AUTOINDUCER 2 IMPORT SYSTEM PERMEASE PROTEIN LSRC"/>
    <property type="match status" value="1"/>
</dbReference>
<dbReference type="InterPro" id="IPR001851">
    <property type="entry name" value="ABC_transp_permease"/>
</dbReference>
<dbReference type="RefSeq" id="WP_380122753.1">
    <property type="nucleotide sequence ID" value="NZ_JBHSIU010000054.1"/>
</dbReference>
<dbReference type="CDD" id="cd06579">
    <property type="entry name" value="TM_PBP1_transp_AraH_like"/>
    <property type="match status" value="1"/>
</dbReference>
<dbReference type="Proteomes" id="UP001595912">
    <property type="component" value="Unassembled WGS sequence"/>
</dbReference>
<keyword evidence="4" id="KW-1003">Cell membrane</keyword>
<accession>A0ABV9W4N7</accession>
<evidence type="ECO:0000256" key="2">
    <source>
        <dbReference type="ARBA" id="ARBA00011262"/>
    </source>
</evidence>
<feature type="transmembrane region" description="Helical" evidence="11">
    <location>
        <begin position="184"/>
        <end position="206"/>
    </location>
</feature>
<feature type="transmembrane region" description="Helical" evidence="11">
    <location>
        <begin position="317"/>
        <end position="335"/>
    </location>
</feature>
<feature type="transmembrane region" description="Helical" evidence="11">
    <location>
        <begin position="145"/>
        <end position="164"/>
    </location>
</feature>
<evidence type="ECO:0000256" key="4">
    <source>
        <dbReference type="ARBA" id="ARBA00022475"/>
    </source>
</evidence>
<keyword evidence="8 11" id="KW-0472">Membrane</keyword>
<feature type="transmembrane region" description="Helical" evidence="11">
    <location>
        <begin position="117"/>
        <end position="138"/>
    </location>
</feature>
<comment type="function">
    <text evidence="9">Part of the ABC transporter complex LsrABCD involved in autoinducer 2 (AI-2) import. Probably responsible for the translocation of the substrate across the membrane.</text>
</comment>
<evidence type="ECO:0000256" key="11">
    <source>
        <dbReference type="SAM" id="Phobius"/>
    </source>
</evidence>
<evidence type="ECO:0000256" key="7">
    <source>
        <dbReference type="ARBA" id="ARBA00022989"/>
    </source>
</evidence>
<feature type="transmembrane region" description="Helical" evidence="11">
    <location>
        <begin position="289"/>
        <end position="311"/>
    </location>
</feature>
<feature type="transmembrane region" description="Helical" evidence="11">
    <location>
        <begin position="264"/>
        <end position="282"/>
    </location>
</feature>
<evidence type="ECO:0000256" key="3">
    <source>
        <dbReference type="ARBA" id="ARBA00022448"/>
    </source>
</evidence>
<sequence length="340" mass="34743">MSDTLSETAVTPSPGVRRSPAFARLRDLALVPAIIAVAVVGYLVNPVFLQSDNIVNVLQSMSEISVLVLAQTMVLITGKMDLSLESTFGLAPGIAAWLIIDPAVTHGLGVHVLPPALAIPVVLLVGALVGAFNGLLIVRFGLNGFIVTLGMLIVLRGLLTGISGGKTFFALPSSMTYLGSATWLGVPASVWISLLLFVAGIVVLGYTRAGRALYAIGGNVDAARAAGIRTDRILWVTLVVAGTLAALAGLLMSGRLAAVPAAQGNGAIFQVFAAAVIGGVSLNGGKGTVFGAFTGVLLLFMIINVLTLAGVPAQWTNFLNGAVILVALVVARITGGKAQT</sequence>
<evidence type="ECO:0000256" key="5">
    <source>
        <dbReference type="ARBA" id="ARBA00022519"/>
    </source>
</evidence>
<organism evidence="12 13">
    <name type="scientific">Dactylosporangium cerinum</name>
    <dbReference type="NCBI Taxonomy" id="1434730"/>
    <lineage>
        <taxon>Bacteria</taxon>
        <taxon>Bacillati</taxon>
        <taxon>Actinomycetota</taxon>
        <taxon>Actinomycetes</taxon>
        <taxon>Micromonosporales</taxon>
        <taxon>Micromonosporaceae</taxon>
        <taxon>Dactylosporangium</taxon>
    </lineage>
</organism>
<keyword evidence="5" id="KW-0997">Cell inner membrane</keyword>
<proteinExistence type="predicted"/>
<feature type="transmembrane region" description="Helical" evidence="11">
    <location>
        <begin position="88"/>
        <end position="105"/>
    </location>
</feature>
<protein>
    <recommendedName>
        <fullName evidence="10">Autoinducer 2 import system permease protein LsrC</fullName>
    </recommendedName>
</protein>
<evidence type="ECO:0000313" key="12">
    <source>
        <dbReference type="EMBL" id="MFC5003615.1"/>
    </source>
</evidence>
<dbReference type="PANTHER" id="PTHR32196">
    <property type="entry name" value="ABC TRANSPORTER PERMEASE PROTEIN YPHD-RELATED-RELATED"/>
    <property type="match status" value="1"/>
</dbReference>
<dbReference type="EMBL" id="JBHSIU010000054">
    <property type="protein sequence ID" value="MFC5003615.1"/>
    <property type="molecule type" value="Genomic_DNA"/>
</dbReference>
<gene>
    <name evidence="12" type="ORF">ACFPIJ_38055</name>
</gene>
<reference evidence="13" key="1">
    <citation type="journal article" date="2019" name="Int. J. Syst. Evol. Microbiol.">
        <title>The Global Catalogue of Microorganisms (GCM) 10K type strain sequencing project: providing services to taxonomists for standard genome sequencing and annotation.</title>
        <authorList>
            <consortium name="The Broad Institute Genomics Platform"/>
            <consortium name="The Broad Institute Genome Sequencing Center for Infectious Disease"/>
            <person name="Wu L."/>
            <person name="Ma J."/>
        </authorList>
    </citation>
    <scope>NUCLEOTIDE SEQUENCE [LARGE SCALE GENOMIC DNA]</scope>
    <source>
        <strain evidence="13">CGMCC 4.7152</strain>
    </source>
</reference>
<evidence type="ECO:0000256" key="1">
    <source>
        <dbReference type="ARBA" id="ARBA00004651"/>
    </source>
</evidence>
<comment type="caution">
    <text evidence="12">The sequence shown here is derived from an EMBL/GenBank/DDBJ whole genome shotgun (WGS) entry which is preliminary data.</text>
</comment>
<feature type="transmembrane region" description="Helical" evidence="11">
    <location>
        <begin position="28"/>
        <end position="48"/>
    </location>
</feature>
<comment type="subcellular location">
    <subcellularLocation>
        <location evidence="1">Cell membrane</location>
        <topology evidence="1">Multi-pass membrane protein</topology>
    </subcellularLocation>
</comment>
<comment type="subunit">
    <text evidence="2">The complex is composed of two ATP-binding proteins (LsrA), two transmembrane proteins (LsrC and LsrD) and a solute-binding protein (LsrB).</text>
</comment>
<name>A0ABV9W4N7_9ACTN</name>
<feature type="transmembrane region" description="Helical" evidence="11">
    <location>
        <begin position="233"/>
        <end position="252"/>
    </location>
</feature>
<keyword evidence="13" id="KW-1185">Reference proteome</keyword>
<evidence type="ECO:0000256" key="10">
    <source>
        <dbReference type="ARBA" id="ARBA00039382"/>
    </source>
</evidence>
<dbReference type="Pfam" id="PF02653">
    <property type="entry name" value="BPD_transp_2"/>
    <property type="match status" value="1"/>
</dbReference>